<dbReference type="Proteomes" id="UP000799118">
    <property type="component" value="Unassembled WGS sequence"/>
</dbReference>
<feature type="transmembrane region" description="Helical" evidence="2">
    <location>
        <begin position="28"/>
        <end position="52"/>
    </location>
</feature>
<reference evidence="3" key="1">
    <citation type="journal article" date="2019" name="Environ. Microbiol.">
        <title>Fungal ecological strategies reflected in gene transcription - a case study of two litter decomposers.</title>
        <authorList>
            <person name="Barbi F."/>
            <person name="Kohler A."/>
            <person name="Barry K."/>
            <person name="Baskaran P."/>
            <person name="Daum C."/>
            <person name="Fauchery L."/>
            <person name="Ihrmark K."/>
            <person name="Kuo A."/>
            <person name="LaButti K."/>
            <person name="Lipzen A."/>
            <person name="Morin E."/>
            <person name="Grigoriev I.V."/>
            <person name="Henrissat B."/>
            <person name="Lindahl B."/>
            <person name="Martin F."/>
        </authorList>
    </citation>
    <scope>NUCLEOTIDE SEQUENCE</scope>
    <source>
        <strain evidence="3">JB14</strain>
    </source>
</reference>
<proteinExistence type="predicted"/>
<evidence type="ECO:0000313" key="4">
    <source>
        <dbReference type="Proteomes" id="UP000799118"/>
    </source>
</evidence>
<sequence length="268" mass="29501">MIASTAGGRINEVTKLFRRVTEQDDGELTLITILVGGCVGFLFLILLMLFIFTRVRRQQIMDIEKRLIKIDGETHFPPASPPSRRSSWAEKLRGARQNLWVSSNEKPQVLFDDTASDRKSTLPFHDIPPLQSPLAVLDSPPRLDPSPKEKNLPYAVPLPVEAYPTPLHYDDVDSAGSRSNRPPPEYQISAATGGGVVAQTIIASKQKSRHVHFASDPTSPELPRSRSRKGSLLSNPPLTVQNPRQLPSIPTAEDLAGGIASSHPKIER</sequence>
<keyword evidence="2" id="KW-0472">Membrane</keyword>
<dbReference type="AlphaFoldDB" id="A0A6A4GJY2"/>
<keyword evidence="2" id="KW-0812">Transmembrane</keyword>
<name>A0A6A4GJY2_9AGAR</name>
<dbReference type="EMBL" id="ML769956">
    <property type="protein sequence ID" value="KAE9385677.1"/>
    <property type="molecule type" value="Genomic_DNA"/>
</dbReference>
<feature type="region of interest" description="Disordered" evidence="1">
    <location>
        <begin position="165"/>
        <end position="192"/>
    </location>
</feature>
<gene>
    <name evidence="3" type="ORF">BT96DRAFT_572114</name>
</gene>
<evidence type="ECO:0000313" key="3">
    <source>
        <dbReference type="EMBL" id="KAE9385677.1"/>
    </source>
</evidence>
<evidence type="ECO:0000256" key="1">
    <source>
        <dbReference type="SAM" id="MobiDB-lite"/>
    </source>
</evidence>
<evidence type="ECO:0000256" key="2">
    <source>
        <dbReference type="SAM" id="Phobius"/>
    </source>
</evidence>
<keyword evidence="2" id="KW-1133">Transmembrane helix</keyword>
<feature type="compositionally biased region" description="Polar residues" evidence="1">
    <location>
        <begin position="232"/>
        <end position="245"/>
    </location>
</feature>
<accession>A0A6A4GJY2</accession>
<feature type="region of interest" description="Disordered" evidence="1">
    <location>
        <begin position="132"/>
        <end position="153"/>
    </location>
</feature>
<organism evidence="3 4">
    <name type="scientific">Gymnopus androsaceus JB14</name>
    <dbReference type="NCBI Taxonomy" id="1447944"/>
    <lineage>
        <taxon>Eukaryota</taxon>
        <taxon>Fungi</taxon>
        <taxon>Dikarya</taxon>
        <taxon>Basidiomycota</taxon>
        <taxon>Agaricomycotina</taxon>
        <taxon>Agaricomycetes</taxon>
        <taxon>Agaricomycetidae</taxon>
        <taxon>Agaricales</taxon>
        <taxon>Marasmiineae</taxon>
        <taxon>Omphalotaceae</taxon>
        <taxon>Gymnopus</taxon>
    </lineage>
</organism>
<protein>
    <submittedName>
        <fullName evidence="3">Uncharacterized protein</fullName>
    </submittedName>
</protein>
<feature type="region of interest" description="Disordered" evidence="1">
    <location>
        <begin position="205"/>
        <end position="268"/>
    </location>
</feature>
<dbReference type="OrthoDB" id="2975190at2759"/>
<keyword evidence="4" id="KW-1185">Reference proteome</keyword>